<accession>A0A151MW12</accession>
<feature type="signal peptide" evidence="2">
    <location>
        <begin position="1"/>
        <end position="22"/>
    </location>
</feature>
<proteinExistence type="predicted"/>
<name>A0A151MW12_ALLMI</name>
<dbReference type="Proteomes" id="UP000050525">
    <property type="component" value="Unassembled WGS sequence"/>
</dbReference>
<evidence type="ECO:0000313" key="3">
    <source>
        <dbReference type="EMBL" id="KYO28629.1"/>
    </source>
</evidence>
<comment type="caution">
    <text evidence="3">The sequence shown here is derived from an EMBL/GenBank/DDBJ whole genome shotgun (WGS) entry which is preliminary data.</text>
</comment>
<protein>
    <submittedName>
        <fullName evidence="3">Uncharacterized protein</fullName>
    </submittedName>
</protein>
<dbReference type="AlphaFoldDB" id="A0A151MW12"/>
<dbReference type="EMBL" id="AKHW03004844">
    <property type="protein sequence ID" value="KYO28629.1"/>
    <property type="molecule type" value="Genomic_DNA"/>
</dbReference>
<feature type="region of interest" description="Disordered" evidence="1">
    <location>
        <begin position="60"/>
        <end position="80"/>
    </location>
</feature>
<evidence type="ECO:0000256" key="2">
    <source>
        <dbReference type="SAM" id="SignalP"/>
    </source>
</evidence>
<feature type="compositionally biased region" description="Low complexity" evidence="1">
    <location>
        <begin position="60"/>
        <end position="74"/>
    </location>
</feature>
<keyword evidence="2" id="KW-0732">Signal</keyword>
<organism evidence="3 4">
    <name type="scientific">Alligator mississippiensis</name>
    <name type="common">American alligator</name>
    <dbReference type="NCBI Taxonomy" id="8496"/>
    <lineage>
        <taxon>Eukaryota</taxon>
        <taxon>Metazoa</taxon>
        <taxon>Chordata</taxon>
        <taxon>Craniata</taxon>
        <taxon>Vertebrata</taxon>
        <taxon>Euteleostomi</taxon>
        <taxon>Archelosauria</taxon>
        <taxon>Archosauria</taxon>
        <taxon>Crocodylia</taxon>
        <taxon>Alligatoridae</taxon>
        <taxon>Alligatorinae</taxon>
        <taxon>Alligator</taxon>
    </lineage>
</organism>
<feature type="chain" id="PRO_5007585510" evidence="2">
    <location>
        <begin position="23"/>
        <end position="80"/>
    </location>
</feature>
<keyword evidence="4" id="KW-1185">Reference proteome</keyword>
<sequence>MKVQILAAFLVICLLSLDGARAAPWNSGSFDNNAAGDDSFNNNGNGGYYGAGNRGSFDGNNVGDDSFNNNGNSGEPFLYY</sequence>
<evidence type="ECO:0000256" key="1">
    <source>
        <dbReference type="SAM" id="MobiDB-lite"/>
    </source>
</evidence>
<gene>
    <name evidence="3" type="ORF">Y1Q_0013915</name>
</gene>
<evidence type="ECO:0000313" key="4">
    <source>
        <dbReference type="Proteomes" id="UP000050525"/>
    </source>
</evidence>
<reference evidence="3 4" key="1">
    <citation type="journal article" date="2012" name="Genome Biol.">
        <title>Sequencing three crocodilian genomes to illuminate the evolution of archosaurs and amniotes.</title>
        <authorList>
            <person name="St John J.A."/>
            <person name="Braun E.L."/>
            <person name="Isberg S.R."/>
            <person name="Miles L.G."/>
            <person name="Chong A.Y."/>
            <person name="Gongora J."/>
            <person name="Dalzell P."/>
            <person name="Moran C."/>
            <person name="Bed'hom B."/>
            <person name="Abzhanov A."/>
            <person name="Burgess S.C."/>
            <person name="Cooksey A.M."/>
            <person name="Castoe T.A."/>
            <person name="Crawford N.G."/>
            <person name="Densmore L.D."/>
            <person name="Drew J.C."/>
            <person name="Edwards S.V."/>
            <person name="Faircloth B.C."/>
            <person name="Fujita M.K."/>
            <person name="Greenwold M.J."/>
            <person name="Hoffmann F.G."/>
            <person name="Howard J.M."/>
            <person name="Iguchi T."/>
            <person name="Janes D.E."/>
            <person name="Khan S.Y."/>
            <person name="Kohno S."/>
            <person name="de Koning A.J."/>
            <person name="Lance S.L."/>
            <person name="McCarthy F.M."/>
            <person name="McCormack J.E."/>
            <person name="Merchant M.E."/>
            <person name="Peterson D.G."/>
            <person name="Pollock D.D."/>
            <person name="Pourmand N."/>
            <person name="Raney B.J."/>
            <person name="Roessler K.A."/>
            <person name="Sanford J.R."/>
            <person name="Sawyer R.H."/>
            <person name="Schmidt C.J."/>
            <person name="Triplett E.W."/>
            <person name="Tuberville T.D."/>
            <person name="Venegas-Anaya M."/>
            <person name="Howard J.T."/>
            <person name="Jarvis E.D."/>
            <person name="Guillette L.J.Jr."/>
            <person name="Glenn T.C."/>
            <person name="Green R.E."/>
            <person name="Ray D.A."/>
        </authorList>
    </citation>
    <scope>NUCLEOTIDE SEQUENCE [LARGE SCALE GENOMIC DNA]</scope>
    <source>
        <strain evidence="3">KSC_2009_1</strain>
    </source>
</reference>